<dbReference type="AlphaFoldDB" id="A0A7J8FIS6"/>
<protein>
    <submittedName>
        <fullName evidence="2">Uncharacterized protein</fullName>
    </submittedName>
</protein>
<comment type="caution">
    <text evidence="2">The sequence shown here is derived from an EMBL/GenBank/DDBJ whole genome shotgun (WGS) entry which is preliminary data.</text>
</comment>
<evidence type="ECO:0000313" key="3">
    <source>
        <dbReference type="Proteomes" id="UP000593571"/>
    </source>
</evidence>
<sequence>MYMRQTPKRLVRPAEGTRPQPRGRTEERGLLVLTLTIRGGCLEEETFEQTMRTEAEIWAQGRGSLNAMLGVSLDEDVSLRFCEHRGVSVSSWQWRRDLDPPAGEVKGEGTSKGAVTVIQIGGDKGPVPEASVMVRSLPGSETGQVLTANWMSRSKGR</sequence>
<dbReference type="Proteomes" id="UP000593571">
    <property type="component" value="Unassembled WGS sequence"/>
</dbReference>
<accession>A0A7J8FIS6</accession>
<proteinExistence type="predicted"/>
<reference evidence="2 3" key="1">
    <citation type="journal article" date="2020" name="Nature">
        <title>Six reference-quality genomes reveal evolution of bat adaptations.</title>
        <authorList>
            <person name="Jebb D."/>
            <person name="Huang Z."/>
            <person name="Pippel M."/>
            <person name="Hughes G.M."/>
            <person name="Lavrichenko K."/>
            <person name="Devanna P."/>
            <person name="Winkler S."/>
            <person name="Jermiin L.S."/>
            <person name="Skirmuntt E.C."/>
            <person name="Katzourakis A."/>
            <person name="Burkitt-Gray L."/>
            <person name="Ray D.A."/>
            <person name="Sullivan K.A.M."/>
            <person name="Roscito J.G."/>
            <person name="Kirilenko B.M."/>
            <person name="Davalos L.M."/>
            <person name="Corthals A.P."/>
            <person name="Power M.L."/>
            <person name="Jones G."/>
            <person name="Ransome R.D."/>
            <person name="Dechmann D.K.N."/>
            <person name="Locatelli A.G."/>
            <person name="Puechmaille S.J."/>
            <person name="Fedrigo O."/>
            <person name="Jarvis E.D."/>
            <person name="Hiller M."/>
            <person name="Vernes S.C."/>
            <person name="Myers E.W."/>
            <person name="Teeling E.C."/>
        </authorList>
    </citation>
    <scope>NUCLEOTIDE SEQUENCE [LARGE SCALE GENOMIC DNA]</scope>
    <source>
        <strain evidence="2">MRouAeg1</strain>
        <tissue evidence="2">Muscle</tissue>
    </source>
</reference>
<gene>
    <name evidence="2" type="ORF">HJG63_012041</name>
</gene>
<dbReference type="EMBL" id="JACASE010000007">
    <property type="protein sequence ID" value="KAF6447637.1"/>
    <property type="molecule type" value="Genomic_DNA"/>
</dbReference>
<name>A0A7J8FIS6_ROUAE</name>
<keyword evidence="3" id="KW-1185">Reference proteome</keyword>
<feature type="region of interest" description="Disordered" evidence="1">
    <location>
        <begin position="1"/>
        <end position="26"/>
    </location>
</feature>
<evidence type="ECO:0000313" key="2">
    <source>
        <dbReference type="EMBL" id="KAF6447637.1"/>
    </source>
</evidence>
<organism evidence="2 3">
    <name type="scientific">Rousettus aegyptiacus</name>
    <name type="common">Egyptian fruit bat</name>
    <name type="synonym">Pteropus aegyptiacus</name>
    <dbReference type="NCBI Taxonomy" id="9407"/>
    <lineage>
        <taxon>Eukaryota</taxon>
        <taxon>Metazoa</taxon>
        <taxon>Chordata</taxon>
        <taxon>Craniata</taxon>
        <taxon>Vertebrata</taxon>
        <taxon>Euteleostomi</taxon>
        <taxon>Mammalia</taxon>
        <taxon>Eutheria</taxon>
        <taxon>Laurasiatheria</taxon>
        <taxon>Chiroptera</taxon>
        <taxon>Yinpterochiroptera</taxon>
        <taxon>Pteropodoidea</taxon>
        <taxon>Pteropodidae</taxon>
        <taxon>Rousettinae</taxon>
        <taxon>Rousettus</taxon>
    </lineage>
</organism>
<feature type="compositionally biased region" description="Basic residues" evidence="1">
    <location>
        <begin position="1"/>
        <end position="11"/>
    </location>
</feature>
<evidence type="ECO:0000256" key="1">
    <source>
        <dbReference type="SAM" id="MobiDB-lite"/>
    </source>
</evidence>